<feature type="binding site" evidence="8">
    <location>
        <begin position="285"/>
        <end position="286"/>
    </location>
    <ligand>
        <name>ATP</name>
        <dbReference type="ChEBI" id="CHEBI:30616"/>
    </ligand>
</feature>
<dbReference type="PRINTS" id="PR01043">
    <property type="entry name" value="TRNASYNTHGLY"/>
</dbReference>
<keyword evidence="11" id="KW-1185">Reference proteome</keyword>
<proteinExistence type="inferred from homology"/>
<accession>A0A6I6C7B5</accession>
<dbReference type="InterPro" id="IPR033731">
    <property type="entry name" value="GlyRS-like_core"/>
</dbReference>
<feature type="binding site" evidence="8">
    <location>
        <position position="98"/>
    </location>
    <ligand>
        <name>substrate</name>
    </ligand>
</feature>
<sequence length="457" mass="53262">MKIEMEKLIAHLKSMGFVFQGSEIYGGLANSWDYGPLGAELKNNLKQAWWDFFIKKNPYNIGLDTSIIMNSKVWQASGHVGNFNDPLLDCKNCKSRWRADKLIEEKFLDLNVGGWSDTQLEDFIKEKQIKCPKCEKCDFTNIRKFELMFKTNQGVVEDASSIVYLRPETAQGIFVQYKNAQRTLRKQLPFGIGQIGKSFRNEITPGNFIFRTREFEQMELEFFFSPNDSKDWFEYWLNQVQEFLDNIVKISKENYILREHDKEELAHYSSRTVDIEFKFPFGIGELWGIANRGNFDLSQHQKVSGEDLTYLDPNTNEKYLAHVIEPSVGVERLLLAIFCQSYKEEKLDNGERIVMQLPVNLAPYKIAILPLQKQQIDKSLEVYEHINKNLNIACTFDEKGNIGKRYRRQDAIGTPYCITIDFDTQNDNCVTIRNRDTMEQERISIPDLNSYLKNKLS</sequence>
<dbReference type="FunFam" id="3.40.50.800:FF:000002">
    <property type="entry name" value="Glycine--tRNA ligase"/>
    <property type="match status" value="1"/>
</dbReference>
<dbReference type="KEGG" id="stab:STABA_v1c07440"/>
<dbReference type="Gene3D" id="3.30.930.10">
    <property type="entry name" value="Bira Bifunctional Protein, Domain 2"/>
    <property type="match status" value="1"/>
</dbReference>
<feature type="binding site" evidence="8">
    <location>
        <begin position="325"/>
        <end position="329"/>
    </location>
    <ligand>
        <name>substrate</name>
    </ligand>
</feature>
<evidence type="ECO:0000256" key="1">
    <source>
        <dbReference type="ARBA" id="ARBA00008226"/>
    </source>
</evidence>
<keyword evidence="5 8" id="KW-0067">ATP-binding</keyword>
<feature type="domain" description="Aminoacyl-transfer RNA synthetases class-II family profile" evidence="9">
    <location>
        <begin position="146"/>
        <end position="370"/>
    </location>
</feature>
<gene>
    <name evidence="10" type="primary">glyS</name>
    <name evidence="8" type="synonym">glyQS</name>
    <name evidence="10" type="ORF">STABA_v1c07440</name>
</gene>
<dbReference type="HAMAP" id="MF_00253_B">
    <property type="entry name" value="Gly_tRNA_synth_B"/>
    <property type="match status" value="1"/>
</dbReference>
<dbReference type="GO" id="GO:0006426">
    <property type="term" value="P:glycyl-tRNA aminoacylation"/>
    <property type="evidence" value="ECO:0007669"/>
    <property type="project" value="UniProtKB-UniRule"/>
</dbReference>
<dbReference type="AlphaFoldDB" id="A0A6I6C7B5"/>
<keyword evidence="6 8" id="KW-0648">Protein biosynthesis</keyword>
<keyword evidence="7 8" id="KW-0030">Aminoacyl-tRNA synthetase</keyword>
<comment type="function">
    <text evidence="8">Catalyzes the attachment of glycine to tRNA(Gly).</text>
</comment>
<dbReference type="OrthoDB" id="9760853at2"/>
<dbReference type="InterPro" id="IPR006195">
    <property type="entry name" value="aa-tRNA-synth_II"/>
</dbReference>
<keyword evidence="2 8" id="KW-0963">Cytoplasm</keyword>
<comment type="similarity">
    <text evidence="1 8">Belongs to the class-II aminoacyl-tRNA synthetase family.</text>
</comment>
<dbReference type="GO" id="GO:0015966">
    <property type="term" value="P:diadenosine tetraphosphate biosynthetic process"/>
    <property type="evidence" value="ECO:0007669"/>
    <property type="project" value="UniProtKB-ARBA"/>
</dbReference>
<dbReference type="InterPro" id="IPR004154">
    <property type="entry name" value="Anticodon-bd"/>
</dbReference>
<dbReference type="CDD" id="cd00774">
    <property type="entry name" value="GlyRS-like_core"/>
    <property type="match status" value="1"/>
</dbReference>
<dbReference type="InterPro" id="IPR022961">
    <property type="entry name" value="Gly_tRNA_ligase_bac"/>
</dbReference>
<evidence type="ECO:0000256" key="5">
    <source>
        <dbReference type="ARBA" id="ARBA00022840"/>
    </source>
</evidence>
<protein>
    <recommendedName>
        <fullName evidence="8">Glycine--tRNA ligase</fullName>
        <ecNumber evidence="8">6.1.1.14</ecNumber>
    </recommendedName>
    <alternativeName>
        <fullName evidence="8">Glycyl-tRNA synthetase</fullName>
        <shortName evidence="8">GlyRS</shortName>
    </alternativeName>
</protein>
<feature type="binding site" evidence="8">
    <location>
        <begin position="210"/>
        <end position="215"/>
    </location>
    <ligand>
        <name>ATP</name>
        <dbReference type="ChEBI" id="CHEBI:30616"/>
    </ligand>
</feature>
<evidence type="ECO:0000256" key="2">
    <source>
        <dbReference type="ARBA" id="ARBA00022490"/>
    </source>
</evidence>
<reference evidence="10 11" key="1">
    <citation type="submission" date="2019-11" db="EMBL/GenBank/DDBJ databases">
        <title>Complete genome sequence of Spiroplasma tabanidicola TAUS-1 (DSM 22603).</title>
        <authorList>
            <person name="Huang C.-T."/>
            <person name="Lin Y.-C."/>
            <person name="Kuo C.-H."/>
        </authorList>
    </citation>
    <scope>NUCLEOTIDE SEQUENCE [LARGE SCALE GENOMIC DNA]</scope>
    <source>
        <strain evidence="10 11">TAUS-1</strain>
    </source>
</reference>
<dbReference type="PANTHER" id="PTHR10745:SF8">
    <property type="entry name" value="DNA POLYMERASE SUBUNIT GAMMA-2, MITOCHONDRIAL"/>
    <property type="match status" value="1"/>
</dbReference>
<dbReference type="Pfam" id="PF00587">
    <property type="entry name" value="tRNA-synt_2b"/>
    <property type="match status" value="1"/>
</dbReference>
<dbReference type="SUPFAM" id="SSF52954">
    <property type="entry name" value="Class II aaRS ABD-related"/>
    <property type="match status" value="1"/>
</dbReference>
<evidence type="ECO:0000256" key="3">
    <source>
        <dbReference type="ARBA" id="ARBA00022598"/>
    </source>
</evidence>
<dbReference type="InterPro" id="IPR027031">
    <property type="entry name" value="Gly-tRNA_synthase/POLG2"/>
</dbReference>
<dbReference type="GO" id="GO:0004081">
    <property type="term" value="F:bis(5'-nucleosyl)-tetraphosphatase (asymmetrical) activity"/>
    <property type="evidence" value="ECO:0007669"/>
    <property type="project" value="UniProtKB-ARBA"/>
</dbReference>
<feature type="binding site" evidence="8">
    <location>
        <position position="168"/>
    </location>
    <ligand>
        <name>substrate</name>
    </ligand>
</feature>
<comment type="subcellular location">
    <subcellularLocation>
        <location evidence="8">Cytoplasm</location>
    </subcellularLocation>
</comment>
<comment type="subunit">
    <text evidence="8">Homodimer.</text>
</comment>
<dbReference type="GO" id="GO:0004820">
    <property type="term" value="F:glycine-tRNA ligase activity"/>
    <property type="evidence" value="ECO:0007669"/>
    <property type="project" value="UniProtKB-UniRule"/>
</dbReference>
<dbReference type="GO" id="GO:0005829">
    <property type="term" value="C:cytosol"/>
    <property type="evidence" value="ECO:0007669"/>
    <property type="project" value="UniProtKB-ARBA"/>
</dbReference>
<dbReference type="InterPro" id="IPR036621">
    <property type="entry name" value="Anticodon-bd_dom_sf"/>
</dbReference>
<organism evidence="10 11">
    <name type="scientific">Spiroplasma tabanidicola</name>
    <dbReference type="NCBI Taxonomy" id="324079"/>
    <lineage>
        <taxon>Bacteria</taxon>
        <taxon>Bacillati</taxon>
        <taxon>Mycoplasmatota</taxon>
        <taxon>Mollicutes</taxon>
        <taxon>Entomoplasmatales</taxon>
        <taxon>Spiroplasmataceae</taxon>
        <taxon>Spiroplasma</taxon>
    </lineage>
</organism>
<dbReference type="Gene3D" id="3.40.50.800">
    <property type="entry name" value="Anticodon-binding domain"/>
    <property type="match status" value="1"/>
</dbReference>
<keyword evidence="4 8" id="KW-0547">Nucleotide-binding</keyword>
<dbReference type="PANTHER" id="PTHR10745">
    <property type="entry name" value="GLYCYL-TRNA SYNTHETASE/DNA POLYMERASE SUBUNIT GAMMA-2"/>
    <property type="match status" value="1"/>
</dbReference>
<feature type="binding site" evidence="8">
    <location>
        <begin position="329"/>
        <end position="332"/>
    </location>
    <ligand>
        <name>ATP</name>
        <dbReference type="ChEBI" id="CHEBI:30616"/>
    </ligand>
</feature>
<dbReference type="InterPro" id="IPR045864">
    <property type="entry name" value="aa-tRNA-synth_II/BPL/LPL"/>
</dbReference>
<dbReference type="NCBIfam" id="NF003211">
    <property type="entry name" value="PRK04173.1"/>
    <property type="match status" value="1"/>
</dbReference>
<evidence type="ECO:0000256" key="6">
    <source>
        <dbReference type="ARBA" id="ARBA00022917"/>
    </source>
</evidence>
<keyword evidence="3 8" id="KW-0436">Ligase</keyword>
<dbReference type="EC" id="6.1.1.14" evidence="8"/>
<dbReference type="InterPro" id="IPR002315">
    <property type="entry name" value="tRNA-synt_gly"/>
</dbReference>
<evidence type="ECO:0000259" key="9">
    <source>
        <dbReference type="PROSITE" id="PS50862"/>
    </source>
</evidence>
<evidence type="ECO:0000256" key="7">
    <source>
        <dbReference type="ARBA" id="ARBA00023146"/>
    </source>
</evidence>
<dbReference type="GO" id="GO:0070062">
    <property type="term" value="C:extracellular exosome"/>
    <property type="evidence" value="ECO:0007669"/>
    <property type="project" value="UniProtKB-ARBA"/>
</dbReference>
<dbReference type="GO" id="GO:1990742">
    <property type="term" value="C:microvesicle"/>
    <property type="evidence" value="ECO:0007669"/>
    <property type="project" value="UniProtKB-ARBA"/>
</dbReference>
<dbReference type="InterPro" id="IPR002314">
    <property type="entry name" value="aa-tRNA-synt_IIb"/>
</dbReference>
<evidence type="ECO:0000313" key="10">
    <source>
        <dbReference type="EMBL" id="QGS52100.1"/>
    </source>
</evidence>
<dbReference type="Pfam" id="PF03129">
    <property type="entry name" value="HGTP_anticodon"/>
    <property type="match status" value="1"/>
</dbReference>
<dbReference type="PROSITE" id="PS50862">
    <property type="entry name" value="AA_TRNA_LIGASE_II"/>
    <property type="match status" value="1"/>
</dbReference>
<dbReference type="RefSeq" id="WP_156006719.1">
    <property type="nucleotide sequence ID" value="NZ_CP046276.1"/>
</dbReference>
<dbReference type="Proteomes" id="UP000424468">
    <property type="component" value="Chromosome"/>
</dbReference>
<dbReference type="GO" id="GO:0005524">
    <property type="term" value="F:ATP binding"/>
    <property type="evidence" value="ECO:0007669"/>
    <property type="project" value="UniProtKB-UniRule"/>
</dbReference>
<dbReference type="NCBIfam" id="TIGR00389">
    <property type="entry name" value="glyS_dimeric"/>
    <property type="match status" value="1"/>
</dbReference>
<feature type="binding site" evidence="8">
    <location>
        <begin position="200"/>
        <end position="202"/>
    </location>
    <ligand>
        <name>ATP</name>
        <dbReference type="ChEBI" id="CHEBI:30616"/>
    </ligand>
</feature>
<evidence type="ECO:0000256" key="4">
    <source>
        <dbReference type="ARBA" id="ARBA00022741"/>
    </source>
</evidence>
<feature type="binding site" evidence="8">
    <location>
        <begin position="215"/>
        <end position="219"/>
    </location>
    <ligand>
        <name>substrate</name>
    </ligand>
</feature>
<dbReference type="EMBL" id="CP046276">
    <property type="protein sequence ID" value="QGS52100.1"/>
    <property type="molecule type" value="Genomic_DNA"/>
</dbReference>
<name>A0A6I6C7B5_9MOLU</name>
<dbReference type="SUPFAM" id="SSF55681">
    <property type="entry name" value="Class II aaRS and biotin synthetases"/>
    <property type="match status" value="1"/>
</dbReference>
<evidence type="ECO:0000256" key="8">
    <source>
        <dbReference type="HAMAP-Rule" id="MF_00253"/>
    </source>
</evidence>
<evidence type="ECO:0000313" key="11">
    <source>
        <dbReference type="Proteomes" id="UP000424468"/>
    </source>
</evidence>
<comment type="catalytic activity">
    <reaction evidence="8">
        <text>tRNA(Gly) + glycine + ATP = glycyl-tRNA(Gly) + AMP + diphosphate</text>
        <dbReference type="Rhea" id="RHEA:16013"/>
        <dbReference type="Rhea" id="RHEA-COMP:9664"/>
        <dbReference type="Rhea" id="RHEA-COMP:9683"/>
        <dbReference type="ChEBI" id="CHEBI:30616"/>
        <dbReference type="ChEBI" id="CHEBI:33019"/>
        <dbReference type="ChEBI" id="CHEBI:57305"/>
        <dbReference type="ChEBI" id="CHEBI:78442"/>
        <dbReference type="ChEBI" id="CHEBI:78522"/>
        <dbReference type="ChEBI" id="CHEBI:456215"/>
        <dbReference type="EC" id="6.1.1.14"/>
    </reaction>
</comment>